<reference evidence="1 2" key="1">
    <citation type="submission" date="2019-03" db="EMBL/GenBank/DDBJ databases">
        <title>First draft genome of Liparis tanakae, snailfish: a comprehensive survey of snailfish specific genes.</title>
        <authorList>
            <person name="Kim W."/>
            <person name="Song I."/>
            <person name="Jeong J.-H."/>
            <person name="Kim D."/>
            <person name="Kim S."/>
            <person name="Ryu S."/>
            <person name="Song J.Y."/>
            <person name="Lee S.K."/>
        </authorList>
    </citation>
    <scope>NUCLEOTIDE SEQUENCE [LARGE SCALE GENOMIC DNA]</scope>
    <source>
        <tissue evidence="1">Muscle</tissue>
    </source>
</reference>
<sequence>MSMWVSYWPRWLNQLLSMTKMPPAMTGVLPRGAESVTERRFHCSQSQRMSKPQKGQILLTMTRSGMKSIPLALWRKRDDDDERRRQT</sequence>
<evidence type="ECO:0000313" key="2">
    <source>
        <dbReference type="Proteomes" id="UP000314294"/>
    </source>
</evidence>
<dbReference type="AlphaFoldDB" id="A0A4Z2FK64"/>
<organism evidence="1 2">
    <name type="scientific">Liparis tanakae</name>
    <name type="common">Tanaka's snailfish</name>
    <dbReference type="NCBI Taxonomy" id="230148"/>
    <lineage>
        <taxon>Eukaryota</taxon>
        <taxon>Metazoa</taxon>
        <taxon>Chordata</taxon>
        <taxon>Craniata</taxon>
        <taxon>Vertebrata</taxon>
        <taxon>Euteleostomi</taxon>
        <taxon>Actinopterygii</taxon>
        <taxon>Neopterygii</taxon>
        <taxon>Teleostei</taxon>
        <taxon>Neoteleostei</taxon>
        <taxon>Acanthomorphata</taxon>
        <taxon>Eupercaria</taxon>
        <taxon>Perciformes</taxon>
        <taxon>Cottioidei</taxon>
        <taxon>Cottales</taxon>
        <taxon>Liparidae</taxon>
        <taxon>Liparis</taxon>
    </lineage>
</organism>
<comment type="caution">
    <text evidence="1">The sequence shown here is derived from an EMBL/GenBank/DDBJ whole genome shotgun (WGS) entry which is preliminary data.</text>
</comment>
<accession>A0A4Z2FK64</accession>
<proteinExistence type="predicted"/>
<evidence type="ECO:0000313" key="1">
    <source>
        <dbReference type="EMBL" id="TNN41290.1"/>
    </source>
</evidence>
<dbReference type="Proteomes" id="UP000314294">
    <property type="component" value="Unassembled WGS sequence"/>
</dbReference>
<gene>
    <name evidence="1" type="ORF">EYF80_048545</name>
</gene>
<keyword evidence="2" id="KW-1185">Reference proteome</keyword>
<dbReference type="EMBL" id="SRLO01001120">
    <property type="protein sequence ID" value="TNN41290.1"/>
    <property type="molecule type" value="Genomic_DNA"/>
</dbReference>
<protein>
    <submittedName>
        <fullName evidence="1">Uncharacterized protein</fullName>
    </submittedName>
</protein>
<name>A0A4Z2FK64_9TELE</name>